<accession>A0A438EP52</accession>
<evidence type="ECO:0000259" key="6">
    <source>
        <dbReference type="PROSITE" id="PS50102"/>
    </source>
</evidence>
<dbReference type="InterPro" id="IPR012677">
    <property type="entry name" value="Nucleotide-bd_a/b_plait_sf"/>
</dbReference>
<protein>
    <submittedName>
        <fullName evidence="7">Serine/arginine-rich SC35-like splicing factor SCL30</fullName>
    </submittedName>
</protein>
<evidence type="ECO:0000313" key="7">
    <source>
        <dbReference type="EMBL" id="RVW49529.1"/>
    </source>
</evidence>
<evidence type="ECO:0000256" key="3">
    <source>
        <dbReference type="ARBA" id="ARBA00023187"/>
    </source>
</evidence>
<dbReference type="SMART" id="SM00360">
    <property type="entry name" value="RRM"/>
    <property type="match status" value="1"/>
</dbReference>
<keyword evidence="2" id="KW-0747">Spliceosome</keyword>
<dbReference type="GO" id="GO:0003723">
    <property type="term" value="F:RNA binding"/>
    <property type="evidence" value="ECO:0007669"/>
    <property type="project" value="UniProtKB-UniRule"/>
</dbReference>
<dbReference type="Pfam" id="PF00076">
    <property type="entry name" value="RRM_1"/>
    <property type="match status" value="1"/>
</dbReference>
<dbReference type="SUPFAM" id="SSF54928">
    <property type="entry name" value="RNA-binding domain, RBD"/>
    <property type="match status" value="2"/>
</dbReference>
<feature type="domain" description="RRM" evidence="6">
    <location>
        <begin position="40"/>
        <end position="151"/>
    </location>
</feature>
<reference evidence="7 8" key="1">
    <citation type="journal article" date="2018" name="PLoS Genet.">
        <title>Population sequencing reveals clonal diversity and ancestral inbreeding in the grapevine cultivar Chardonnay.</title>
        <authorList>
            <person name="Roach M.J."/>
            <person name="Johnson D.L."/>
            <person name="Bohlmann J."/>
            <person name="van Vuuren H.J."/>
            <person name="Jones S.J."/>
            <person name="Pretorius I.S."/>
            <person name="Schmidt S.A."/>
            <person name="Borneman A.R."/>
        </authorList>
    </citation>
    <scope>NUCLEOTIDE SEQUENCE [LARGE SCALE GENOMIC DNA]</scope>
    <source>
        <strain evidence="8">cv. Chardonnay</strain>
        <tissue evidence="7">Leaf</tissue>
    </source>
</reference>
<dbReference type="EMBL" id="QGNW01001225">
    <property type="protein sequence ID" value="RVW49529.1"/>
    <property type="molecule type" value="Genomic_DNA"/>
</dbReference>
<dbReference type="InterPro" id="IPR000504">
    <property type="entry name" value="RRM_dom"/>
</dbReference>
<keyword evidence="3" id="KW-0508">mRNA splicing</keyword>
<sequence length="350" mass="39987">MRRYSPPYYSAPRRGYAGRERSPPRRGYGGYGRRKEQNHGSLLVRNIPLNCRQFSDTSTWFLPEDLRVPFERFGLVRDVYLPKDYYTGYAFLFIRYGKVMSVELYSELCNKGASGFAFVQFVDPYEASEAQYHMNGQIFAGREISVVVAAETRKRPEEMRTRARHTAEDHQVMEDGDHLIMGVLGLDQCPDHVPPLVSFQDPEDTAQDPILLFPDVVVTILFPQEDMLNTLGHQEIIHQSEMVTTFAAHTLQVMMMLLTKIIIQAMDISRNLRMSLMKHEIVGGRLLPDEFQDHCLGLDLDLLMCHPGTADNKNASRAVLAFGTFIACVLCARSQKFSILFNHKCSTFNF</sequence>
<comment type="caution">
    <text evidence="7">The sequence shown here is derived from an EMBL/GenBank/DDBJ whole genome shotgun (WGS) entry which is preliminary data.</text>
</comment>
<name>A0A438EP52_VITVI</name>
<dbReference type="InterPro" id="IPR050907">
    <property type="entry name" value="SRSF"/>
</dbReference>
<evidence type="ECO:0000256" key="2">
    <source>
        <dbReference type="ARBA" id="ARBA00022728"/>
    </source>
</evidence>
<keyword evidence="1" id="KW-0507">mRNA processing</keyword>
<evidence type="ECO:0000256" key="4">
    <source>
        <dbReference type="PROSITE-ProRule" id="PRU00176"/>
    </source>
</evidence>
<dbReference type="AlphaFoldDB" id="A0A438EP52"/>
<dbReference type="PANTHER" id="PTHR23147">
    <property type="entry name" value="SERINE/ARGININE RICH SPLICING FACTOR"/>
    <property type="match status" value="1"/>
</dbReference>
<evidence type="ECO:0000256" key="5">
    <source>
        <dbReference type="SAM" id="MobiDB-lite"/>
    </source>
</evidence>
<evidence type="ECO:0000313" key="8">
    <source>
        <dbReference type="Proteomes" id="UP000288805"/>
    </source>
</evidence>
<dbReference type="Gene3D" id="3.30.70.330">
    <property type="match status" value="1"/>
</dbReference>
<dbReference type="PROSITE" id="PS50102">
    <property type="entry name" value="RRM"/>
    <property type="match status" value="1"/>
</dbReference>
<gene>
    <name evidence="7" type="primary">SCL30_1</name>
    <name evidence="7" type="ORF">CK203_092783</name>
</gene>
<dbReference type="Proteomes" id="UP000288805">
    <property type="component" value="Unassembled WGS sequence"/>
</dbReference>
<dbReference type="GO" id="GO:0008380">
    <property type="term" value="P:RNA splicing"/>
    <property type="evidence" value="ECO:0007669"/>
    <property type="project" value="UniProtKB-KW"/>
</dbReference>
<dbReference type="GO" id="GO:0006397">
    <property type="term" value="P:mRNA processing"/>
    <property type="evidence" value="ECO:0007669"/>
    <property type="project" value="UniProtKB-KW"/>
</dbReference>
<dbReference type="InterPro" id="IPR035979">
    <property type="entry name" value="RBD_domain_sf"/>
</dbReference>
<evidence type="ECO:0000256" key="1">
    <source>
        <dbReference type="ARBA" id="ARBA00022664"/>
    </source>
</evidence>
<proteinExistence type="predicted"/>
<dbReference type="GO" id="GO:0005681">
    <property type="term" value="C:spliceosomal complex"/>
    <property type="evidence" value="ECO:0007669"/>
    <property type="project" value="UniProtKB-KW"/>
</dbReference>
<keyword evidence="4" id="KW-0694">RNA-binding</keyword>
<feature type="region of interest" description="Disordered" evidence="5">
    <location>
        <begin position="1"/>
        <end position="34"/>
    </location>
</feature>
<organism evidence="7 8">
    <name type="scientific">Vitis vinifera</name>
    <name type="common">Grape</name>
    <dbReference type="NCBI Taxonomy" id="29760"/>
    <lineage>
        <taxon>Eukaryota</taxon>
        <taxon>Viridiplantae</taxon>
        <taxon>Streptophyta</taxon>
        <taxon>Embryophyta</taxon>
        <taxon>Tracheophyta</taxon>
        <taxon>Spermatophyta</taxon>
        <taxon>Magnoliopsida</taxon>
        <taxon>eudicotyledons</taxon>
        <taxon>Gunneridae</taxon>
        <taxon>Pentapetalae</taxon>
        <taxon>rosids</taxon>
        <taxon>Vitales</taxon>
        <taxon>Vitaceae</taxon>
        <taxon>Viteae</taxon>
        <taxon>Vitis</taxon>
    </lineage>
</organism>